<name>A0AA91SZJ7_CLALS</name>
<feature type="region of interest" description="Disordered" evidence="1">
    <location>
        <begin position="234"/>
        <end position="358"/>
    </location>
</feature>
<feature type="domain" description="Zn(2)-C6 fungal-type" evidence="2">
    <location>
        <begin position="50"/>
        <end position="80"/>
    </location>
</feature>
<dbReference type="Gene3D" id="4.10.240.10">
    <property type="entry name" value="Zn(2)-C6 fungal-type DNA-binding domain"/>
    <property type="match status" value="1"/>
</dbReference>
<feature type="compositionally biased region" description="Basic residues" evidence="1">
    <location>
        <begin position="37"/>
        <end position="47"/>
    </location>
</feature>
<dbReference type="SMART" id="SM00066">
    <property type="entry name" value="GAL4"/>
    <property type="match status" value="1"/>
</dbReference>
<proteinExistence type="predicted"/>
<dbReference type="EMBL" id="LYUB02000030">
    <property type="protein sequence ID" value="OVF03993.1"/>
    <property type="molecule type" value="Genomic_DNA"/>
</dbReference>
<feature type="compositionally biased region" description="Polar residues" evidence="1">
    <location>
        <begin position="345"/>
        <end position="358"/>
    </location>
</feature>
<feature type="region of interest" description="Disordered" evidence="1">
    <location>
        <begin position="1"/>
        <end position="49"/>
    </location>
</feature>
<dbReference type="AlphaFoldDB" id="A0AA91SZJ7"/>
<dbReference type="SUPFAM" id="SSF57701">
    <property type="entry name" value="Zn2/Cys6 DNA-binding domain"/>
    <property type="match status" value="1"/>
</dbReference>
<dbReference type="KEGG" id="clus:A9F13_30g00187"/>
<dbReference type="InterPro" id="IPR001138">
    <property type="entry name" value="Zn2Cys6_DnaBD"/>
</dbReference>
<sequence>MDVFNSALKNPLPPQRKKERSEPPARSESPPEEDRRKKNSRRKHRNSHLGCGTCKKRRIKCDENLPQCFNCVKGKLHCAYLNLDAPARNALRMAQFNQNLRHDRHEEPMSLPMDMPDPARDRPMPPPEMMRDPRAEFYPGGFVPYARAPVKGPQMGPSPYPMVQLQPMPVAPVQYPPMSVRMMAPPQGVYMPSEQMVLVHDDRYDYMQRVPSVQVGQVPQVPQVPQVTQPISQVPQVSPPQLTMQGPVPGPGVSGSQGSVPQADQIPHAVPPVSQVQVPSSIPQVSSVPPANVPMIATPGANQHSMQSAGASRGSADSGELGEGEVLPPIATLARPRSPEKESPPLTNKAPSISKLIT</sequence>
<reference evidence="3 4" key="1">
    <citation type="submission" date="2017-04" db="EMBL/GenBank/DDBJ databases">
        <title>Draft genome of the yeast Clavispora lusitaniae type strain CBS 6936.</title>
        <authorList>
            <person name="Durrens P."/>
            <person name="Klopp C."/>
            <person name="Biteau N."/>
            <person name="Fitton-Ouhabi V."/>
            <person name="Dementhon K."/>
            <person name="Accoceberry I."/>
            <person name="Sherman D.J."/>
            <person name="Noel T."/>
        </authorList>
    </citation>
    <scope>NUCLEOTIDE SEQUENCE [LARGE SCALE GENOMIC DNA]</scope>
    <source>
        <strain evidence="3 4">CBS 6936</strain>
    </source>
</reference>
<dbReference type="PANTHER" id="PTHR47657:SF7">
    <property type="entry name" value="STEROL REGULATORY ELEMENT-BINDING PROTEIN ECM22"/>
    <property type="match status" value="1"/>
</dbReference>
<dbReference type="InterPro" id="IPR052400">
    <property type="entry name" value="Zn2-C6_fungal_TF"/>
</dbReference>
<dbReference type="PROSITE" id="PS00463">
    <property type="entry name" value="ZN2_CY6_FUNGAL_1"/>
    <property type="match status" value="1"/>
</dbReference>
<feature type="compositionally biased region" description="Low complexity" evidence="1">
    <location>
        <begin position="308"/>
        <end position="319"/>
    </location>
</feature>
<feature type="compositionally biased region" description="Low complexity" evidence="1">
    <location>
        <begin position="271"/>
        <end position="290"/>
    </location>
</feature>
<dbReference type="Proteomes" id="UP000195602">
    <property type="component" value="Unassembled WGS sequence"/>
</dbReference>
<dbReference type="InterPro" id="IPR036864">
    <property type="entry name" value="Zn2-C6_fun-type_DNA-bd_sf"/>
</dbReference>
<dbReference type="PROSITE" id="PS50048">
    <property type="entry name" value="ZN2_CY6_FUNGAL_2"/>
    <property type="match status" value="1"/>
</dbReference>
<evidence type="ECO:0000259" key="2">
    <source>
        <dbReference type="PROSITE" id="PS50048"/>
    </source>
</evidence>
<comment type="caution">
    <text evidence="3">The sequence shown here is derived from an EMBL/GenBank/DDBJ whole genome shotgun (WGS) entry which is preliminary data.</text>
</comment>
<dbReference type="GO" id="GO:0000981">
    <property type="term" value="F:DNA-binding transcription factor activity, RNA polymerase II-specific"/>
    <property type="evidence" value="ECO:0007669"/>
    <property type="project" value="InterPro"/>
</dbReference>
<protein>
    <recommendedName>
        <fullName evidence="2">Zn(2)-C6 fungal-type domain-containing protein</fullName>
    </recommendedName>
</protein>
<gene>
    <name evidence="3" type="ORF">A9F13_30g00187</name>
</gene>
<feature type="compositionally biased region" description="Low complexity" evidence="1">
    <location>
        <begin position="234"/>
        <end position="247"/>
    </location>
</feature>
<dbReference type="PANTHER" id="PTHR47657">
    <property type="entry name" value="STEROL REGULATORY ELEMENT-BINDING PROTEIN ECM22"/>
    <property type="match status" value="1"/>
</dbReference>
<evidence type="ECO:0000256" key="1">
    <source>
        <dbReference type="SAM" id="MobiDB-lite"/>
    </source>
</evidence>
<dbReference type="OMA" id="MSHAITQ"/>
<evidence type="ECO:0000313" key="4">
    <source>
        <dbReference type="Proteomes" id="UP000195602"/>
    </source>
</evidence>
<evidence type="ECO:0000313" key="3">
    <source>
        <dbReference type="EMBL" id="OVF03993.1"/>
    </source>
</evidence>
<dbReference type="GO" id="GO:0008270">
    <property type="term" value="F:zinc ion binding"/>
    <property type="evidence" value="ECO:0007669"/>
    <property type="project" value="InterPro"/>
</dbReference>
<dbReference type="Pfam" id="PF00172">
    <property type="entry name" value="Zn_clus"/>
    <property type="match status" value="1"/>
</dbReference>
<organism evidence="3 4">
    <name type="scientific">Clavispora lusitaniae</name>
    <name type="common">Candida lusitaniae</name>
    <dbReference type="NCBI Taxonomy" id="36911"/>
    <lineage>
        <taxon>Eukaryota</taxon>
        <taxon>Fungi</taxon>
        <taxon>Dikarya</taxon>
        <taxon>Ascomycota</taxon>
        <taxon>Saccharomycotina</taxon>
        <taxon>Pichiomycetes</taxon>
        <taxon>Metschnikowiaceae</taxon>
        <taxon>Clavispora</taxon>
    </lineage>
</organism>
<dbReference type="CDD" id="cd00067">
    <property type="entry name" value="GAL4"/>
    <property type="match status" value="1"/>
</dbReference>
<accession>A0AA91SZJ7</accession>